<dbReference type="Gene3D" id="1.10.1510.10">
    <property type="entry name" value="Uncharacterised protein YqeY/AIM41 PF09424, N-terminal domain"/>
    <property type="match status" value="1"/>
</dbReference>
<keyword evidence="1" id="KW-0496">Mitochondrion</keyword>
<dbReference type="Gene3D" id="1.10.10.410">
    <property type="match status" value="1"/>
</dbReference>
<reference evidence="2 3" key="1">
    <citation type="journal article" date="2012" name="Eukaryot. Cell">
        <title>Draft genome sequence of CBS 2479, the standard type strain of Trichosporon asahii.</title>
        <authorList>
            <person name="Yang R.Y."/>
            <person name="Li H.T."/>
            <person name="Zhu H."/>
            <person name="Zhou G.P."/>
            <person name="Wang M."/>
            <person name="Wang L."/>
        </authorList>
    </citation>
    <scope>NUCLEOTIDE SEQUENCE [LARGE SCALE GENOMIC DNA]</scope>
    <source>
        <strain evidence="3">ATCC 90039 / CBS 2479 / JCM 2466 / KCTC 7840 / NCYC 2677 / UAMH 7654</strain>
    </source>
</reference>
<protein>
    <recommendedName>
        <fullName evidence="1">Altered inheritance of mitochondria protein 41</fullName>
    </recommendedName>
</protein>
<dbReference type="OrthoDB" id="538640at2759"/>
<gene>
    <name evidence="1" type="primary">AIM41</name>
    <name evidence="2" type="ORF">A1Q1_05542</name>
</gene>
<dbReference type="RefSeq" id="XP_014177694.1">
    <property type="nucleotide sequence ID" value="XM_014322219.1"/>
</dbReference>
<accession>J5SJY4</accession>
<comment type="subcellular location">
    <subcellularLocation>
        <location evidence="1">Mitochondrion</location>
    </subcellularLocation>
</comment>
<dbReference type="InterPro" id="IPR019004">
    <property type="entry name" value="YqeY/Aim41"/>
</dbReference>
<comment type="caution">
    <text evidence="2">The sequence shown here is derived from an EMBL/GenBank/DDBJ whole genome shotgun (WGS) entry which is preliminary data.</text>
</comment>
<dbReference type="GeneID" id="25989054"/>
<evidence type="ECO:0000313" key="2">
    <source>
        <dbReference type="EMBL" id="EJT45996.1"/>
    </source>
</evidence>
<dbReference type="PANTHER" id="PTHR28055:SF1">
    <property type="entry name" value="ALTERED INHERITANCE OF MITOCHONDRIA PROTEIN 41, MITOCHONDRIAL"/>
    <property type="match status" value="1"/>
</dbReference>
<dbReference type="EMBL" id="ALBS01000312">
    <property type="protein sequence ID" value="EJT45996.1"/>
    <property type="molecule type" value="Genomic_DNA"/>
</dbReference>
<dbReference type="GO" id="GO:0016884">
    <property type="term" value="F:carbon-nitrogen ligase activity, with glutamine as amido-N-donor"/>
    <property type="evidence" value="ECO:0007669"/>
    <property type="project" value="UniProtKB-UniRule"/>
</dbReference>
<dbReference type="Pfam" id="PF09424">
    <property type="entry name" value="YqeY"/>
    <property type="match status" value="1"/>
</dbReference>
<dbReference type="InterPro" id="IPR003789">
    <property type="entry name" value="Asn/Gln_tRNA_amidoTrase-B-like"/>
</dbReference>
<dbReference type="InterPro" id="IPR023168">
    <property type="entry name" value="GatB_Yqey_C_2"/>
</dbReference>
<evidence type="ECO:0000313" key="3">
    <source>
        <dbReference type="Proteomes" id="UP000002748"/>
    </source>
</evidence>
<dbReference type="GO" id="GO:0005739">
    <property type="term" value="C:mitochondrion"/>
    <property type="evidence" value="ECO:0007669"/>
    <property type="project" value="UniProtKB-SubCell"/>
</dbReference>
<evidence type="ECO:0000256" key="1">
    <source>
        <dbReference type="RuleBase" id="RU365099"/>
    </source>
</evidence>
<dbReference type="AlphaFoldDB" id="J5SJY4"/>
<dbReference type="Proteomes" id="UP000002748">
    <property type="component" value="Unassembled WGS sequence"/>
</dbReference>
<name>J5SJY4_TRIAS</name>
<organism evidence="2 3">
    <name type="scientific">Trichosporon asahii var. asahii (strain ATCC 90039 / CBS 2479 / JCM 2466 / KCTC 7840 / NBRC 103889/ NCYC 2677 / UAMH 7654)</name>
    <name type="common">Yeast</name>
    <dbReference type="NCBI Taxonomy" id="1186058"/>
    <lineage>
        <taxon>Eukaryota</taxon>
        <taxon>Fungi</taxon>
        <taxon>Dikarya</taxon>
        <taxon>Basidiomycota</taxon>
        <taxon>Agaricomycotina</taxon>
        <taxon>Tremellomycetes</taxon>
        <taxon>Trichosporonales</taxon>
        <taxon>Trichosporonaceae</taxon>
        <taxon>Trichosporon</taxon>
    </lineage>
</organism>
<dbReference type="KEGG" id="tasa:A1Q1_05542"/>
<dbReference type="InterPro" id="IPR042184">
    <property type="entry name" value="YqeY/Aim41_N"/>
</dbReference>
<dbReference type="PANTHER" id="PTHR28055">
    <property type="entry name" value="ALTERED INHERITANCE OF MITOCHONDRIA PROTEIN 41, MITOCHONDRIAL"/>
    <property type="match status" value="1"/>
</dbReference>
<dbReference type="VEuPathDB" id="FungiDB:A1Q1_05542"/>
<dbReference type="HOGENOM" id="CLU_1488948_0_0_1"/>
<sequence length="182" mass="19062">MFARSLRSAAPAVRALHTSALLRAAEKSAAELALRDALKAAMKAKDKPAVHTIKTILSDVTNLAKTGPNPDQPATQEGVINTIRKGIEKRKSAAAEFDPNSEHAASLLAEAQLLQSYMPAGPSPEAVQAIIDEIVAGLPADVRSGRGATGQVMKALWERLGDARAAVDKKDVAARVQAAIGK</sequence>
<dbReference type="SUPFAM" id="SSF89095">
    <property type="entry name" value="GatB/YqeY motif"/>
    <property type="match status" value="1"/>
</dbReference>
<comment type="similarity">
    <text evidence="1">Belongs to the AIM41 family.</text>
</comment>
<proteinExistence type="inferred from homology"/>